<evidence type="ECO:0000256" key="1">
    <source>
        <dbReference type="SAM" id="MobiDB-lite"/>
    </source>
</evidence>
<reference evidence="3 4" key="1">
    <citation type="journal article" date="2024" name="G3 (Bethesda)">
        <title>Genome assembly of Hibiscus sabdariffa L. provides insights into metabolisms of medicinal natural products.</title>
        <authorList>
            <person name="Kim T."/>
        </authorList>
    </citation>
    <scope>NUCLEOTIDE SEQUENCE [LARGE SCALE GENOMIC DNA]</scope>
    <source>
        <strain evidence="3">TK-2024</strain>
        <tissue evidence="3">Old leaves</tissue>
    </source>
</reference>
<organism evidence="3 4">
    <name type="scientific">Hibiscus sabdariffa</name>
    <name type="common">roselle</name>
    <dbReference type="NCBI Taxonomy" id="183260"/>
    <lineage>
        <taxon>Eukaryota</taxon>
        <taxon>Viridiplantae</taxon>
        <taxon>Streptophyta</taxon>
        <taxon>Embryophyta</taxon>
        <taxon>Tracheophyta</taxon>
        <taxon>Spermatophyta</taxon>
        <taxon>Magnoliopsida</taxon>
        <taxon>eudicotyledons</taxon>
        <taxon>Gunneridae</taxon>
        <taxon>Pentapetalae</taxon>
        <taxon>rosids</taxon>
        <taxon>malvids</taxon>
        <taxon>Malvales</taxon>
        <taxon>Malvaceae</taxon>
        <taxon>Malvoideae</taxon>
        <taxon>Hibiscus</taxon>
    </lineage>
</organism>
<feature type="compositionally biased region" description="Low complexity" evidence="1">
    <location>
        <begin position="140"/>
        <end position="155"/>
    </location>
</feature>
<evidence type="ECO:0000256" key="2">
    <source>
        <dbReference type="SAM" id="Phobius"/>
    </source>
</evidence>
<keyword evidence="2" id="KW-1133">Transmembrane helix</keyword>
<protein>
    <submittedName>
        <fullName evidence="3">Uncharacterized protein</fullName>
    </submittedName>
</protein>
<feature type="transmembrane region" description="Helical" evidence="2">
    <location>
        <begin position="31"/>
        <end position="48"/>
    </location>
</feature>
<keyword evidence="4" id="KW-1185">Reference proteome</keyword>
<dbReference type="Proteomes" id="UP001396334">
    <property type="component" value="Unassembled WGS sequence"/>
</dbReference>
<gene>
    <name evidence="3" type="ORF">V6N11_055813</name>
</gene>
<proteinExistence type="predicted"/>
<feature type="region of interest" description="Disordered" evidence="1">
    <location>
        <begin position="257"/>
        <end position="338"/>
    </location>
</feature>
<comment type="caution">
    <text evidence="3">The sequence shown here is derived from an EMBL/GenBank/DDBJ whole genome shotgun (WGS) entry which is preliminary data.</text>
</comment>
<feature type="transmembrane region" description="Helical" evidence="2">
    <location>
        <begin position="78"/>
        <end position="101"/>
    </location>
</feature>
<name>A0ABR1ZR65_9ROSI</name>
<evidence type="ECO:0000313" key="4">
    <source>
        <dbReference type="Proteomes" id="UP001396334"/>
    </source>
</evidence>
<sequence length="338" mass="35613">MFCCVAATRTYVCDYVCSCCGLLFRSALPPLGVVFFSALCAWPLFGLGDARLRGLVVWWTSFVFPLLSPIASPSGRDLLHLLVGLCFGPLGCVIPIALFLLSKMSLPRPSVVSSSICIRLAMESWCATTRHAFGKDDADASVPAPTATAASGSPSEGLPTEVASADAPRPASDSVAASLALADRLVSSVLTSSLQTTVVTKDIPHDPMVHTDTSDLVEEAVEDAPLDPENSEMAVDRLASEDVSHDPMANSDDLVHDAITESPTPPVVSQAQPTVAKGSTIPPLRPHKRQASSSDPSKAKRSRPSTSSATRIPSMPKAGMSSVNNSSAKTARQSRREK</sequence>
<feature type="region of interest" description="Disordered" evidence="1">
    <location>
        <begin position="137"/>
        <end position="169"/>
    </location>
</feature>
<keyword evidence="2" id="KW-0472">Membrane</keyword>
<feature type="compositionally biased region" description="Polar residues" evidence="1">
    <location>
        <begin position="321"/>
        <end position="331"/>
    </location>
</feature>
<evidence type="ECO:0000313" key="3">
    <source>
        <dbReference type="EMBL" id="KAK8483185.1"/>
    </source>
</evidence>
<accession>A0ABR1ZR65</accession>
<feature type="transmembrane region" description="Helical" evidence="2">
    <location>
        <begin position="55"/>
        <end position="72"/>
    </location>
</feature>
<keyword evidence="2" id="KW-0812">Transmembrane</keyword>
<dbReference type="EMBL" id="JBBPBN010000697">
    <property type="protein sequence ID" value="KAK8483185.1"/>
    <property type="molecule type" value="Genomic_DNA"/>
</dbReference>